<protein>
    <submittedName>
        <fullName evidence="1">Uncharacterized protein</fullName>
    </submittedName>
</protein>
<sequence length="166" mass="18590">MPSLIRFISLILNTSIEHLPIDARTRPISSTEVEGSIPIKRSSLSAICYRLSLLILAIPSKRVEPMASSRIRQLRRLLKALHASADFLPPAGYYANLLDDFDRLTGHSSEIECEGISERRTFWARNLNDQSPVHFSLKPTTGVDVDVITGVFDPSFDSSFFLNSQE</sequence>
<name>A0AAV2NBU8_9HYME</name>
<dbReference type="Proteomes" id="UP001497644">
    <property type="component" value="Chromosome 13"/>
</dbReference>
<reference evidence="1" key="1">
    <citation type="submission" date="2024-04" db="EMBL/GenBank/DDBJ databases">
        <authorList>
            <consortium name="Molecular Ecology Group"/>
        </authorList>
    </citation>
    <scope>NUCLEOTIDE SEQUENCE</scope>
</reference>
<accession>A0AAV2NBU8</accession>
<evidence type="ECO:0000313" key="1">
    <source>
        <dbReference type="EMBL" id="CAL1677463.1"/>
    </source>
</evidence>
<dbReference type="AlphaFoldDB" id="A0AAV2NBU8"/>
<proteinExistence type="predicted"/>
<dbReference type="EMBL" id="OZ034836">
    <property type="protein sequence ID" value="CAL1677463.1"/>
    <property type="molecule type" value="Genomic_DNA"/>
</dbReference>
<keyword evidence="2" id="KW-1185">Reference proteome</keyword>
<gene>
    <name evidence="1" type="ORF">LPLAT_LOCUS3491</name>
</gene>
<organism evidence="1 2">
    <name type="scientific">Lasius platythorax</name>
    <dbReference type="NCBI Taxonomy" id="488582"/>
    <lineage>
        <taxon>Eukaryota</taxon>
        <taxon>Metazoa</taxon>
        <taxon>Ecdysozoa</taxon>
        <taxon>Arthropoda</taxon>
        <taxon>Hexapoda</taxon>
        <taxon>Insecta</taxon>
        <taxon>Pterygota</taxon>
        <taxon>Neoptera</taxon>
        <taxon>Endopterygota</taxon>
        <taxon>Hymenoptera</taxon>
        <taxon>Apocrita</taxon>
        <taxon>Aculeata</taxon>
        <taxon>Formicoidea</taxon>
        <taxon>Formicidae</taxon>
        <taxon>Formicinae</taxon>
        <taxon>Lasius</taxon>
        <taxon>Lasius</taxon>
    </lineage>
</organism>
<evidence type="ECO:0000313" key="2">
    <source>
        <dbReference type="Proteomes" id="UP001497644"/>
    </source>
</evidence>